<keyword evidence="2" id="KW-1185">Reference proteome</keyword>
<accession>A0A402CSW9</accession>
<reference evidence="1 2" key="1">
    <citation type="journal article" date="2019" name="Int. J. Syst. Evol. Microbiol.">
        <title>Capsulimonas corticalis gen. nov., sp. nov., an aerobic capsulated bacterium, of a novel bacterial order, Capsulimonadales ord. nov., of the class Armatimonadia of the phylum Armatimonadetes.</title>
        <authorList>
            <person name="Li J."/>
            <person name="Kudo C."/>
            <person name="Tonouchi A."/>
        </authorList>
    </citation>
    <scope>NUCLEOTIDE SEQUENCE [LARGE SCALE GENOMIC DNA]</scope>
    <source>
        <strain evidence="1 2">AX-7</strain>
    </source>
</reference>
<dbReference type="CDD" id="cd01392">
    <property type="entry name" value="HTH_LacI"/>
    <property type="match status" value="1"/>
</dbReference>
<dbReference type="GO" id="GO:0000976">
    <property type="term" value="F:transcription cis-regulatory region binding"/>
    <property type="evidence" value="ECO:0007669"/>
    <property type="project" value="TreeGrafter"/>
</dbReference>
<dbReference type="Proteomes" id="UP000287394">
    <property type="component" value="Chromosome"/>
</dbReference>
<dbReference type="GO" id="GO:0003700">
    <property type="term" value="F:DNA-binding transcription factor activity"/>
    <property type="evidence" value="ECO:0007669"/>
    <property type="project" value="TreeGrafter"/>
</dbReference>
<dbReference type="OrthoDB" id="7170131at2"/>
<dbReference type="InterPro" id="IPR028082">
    <property type="entry name" value="Peripla_BP_I"/>
</dbReference>
<evidence type="ECO:0000313" key="1">
    <source>
        <dbReference type="EMBL" id="BDI30931.1"/>
    </source>
</evidence>
<evidence type="ECO:0000313" key="2">
    <source>
        <dbReference type="Proteomes" id="UP000287394"/>
    </source>
</evidence>
<dbReference type="RefSeq" id="WP_119320490.1">
    <property type="nucleotide sequence ID" value="NZ_AP025739.1"/>
</dbReference>
<dbReference type="PANTHER" id="PTHR30146:SF109">
    <property type="entry name" value="HTH-TYPE TRANSCRIPTIONAL REGULATOR GALS"/>
    <property type="match status" value="1"/>
</dbReference>
<organism evidence="1 2">
    <name type="scientific">Capsulimonas corticalis</name>
    <dbReference type="NCBI Taxonomy" id="2219043"/>
    <lineage>
        <taxon>Bacteria</taxon>
        <taxon>Bacillati</taxon>
        <taxon>Armatimonadota</taxon>
        <taxon>Armatimonadia</taxon>
        <taxon>Capsulimonadales</taxon>
        <taxon>Capsulimonadaceae</taxon>
        <taxon>Capsulimonas</taxon>
    </lineage>
</organism>
<sequence length="378" mass="41114">MAAHKAVTLKDVAELAHVSQSVVSTILNGRQNGIFVSESTRRNVIAAAEDLGYVAKHRNAPSIRKPSITAHRSGGLRESHLVGLLLGRRFGGSLFTDIFYGVNSVLSQEGYHPLVLDTYADSYTKAAEKEAEGLQYARDNRFAGVVVWHEGGASNVPLIQEVRNEMPVVAIDRRVVGVELDFVGTDNFQGAYEATKHLIDQGHTRIAHLTRLETTDAAIGRLRGYQQAITDAGLEVDPRHILLALDSGRRLNSDLIRQVFTSPNAPTAIFLLADFWAPPIYAELRQLGLRVPEDVALVGFDDVVQPGLDGLELTSMAQDFEAIGATAGHMILRRLADPEATIATTVYPATLSVRKSSQAVQKASPIRRIRPSSDLVVA</sequence>
<dbReference type="InterPro" id="IPR046335">
    <property type="entry name" value="LacI/GalR-like_sensor"/>
</dbReference>
<dbReference type="Pfam" id="PF00356">
    <property type="entry name" value="LacI"/>
    <property type="match status" value="1"/>
</dbReference>
<dbReference type="EMBL" id="AP025739">
    <property type="protein sequence ID" value="BDI30931.1"/>
    <property type="molecule type" value="Genomic_DNA"/>
</dbReference>
<dbReference type="AlphaFoldDB" id="A0A402CSW9"/>
<dbReference type="Gene3D" id="1.10.260.40">
    <property type="entry name" value="lambda repressor-like DNA-binding domains"/>
    <property type="match status" value="1"/>
</dbReference>
<dbReference type="Pfam" id="PF13377">
    <property type="entry name" value="Peripla_BP_3"/>
    <property type="match status" value="1"/>
</dbReference>
<proteinExistence type="predicted"/>
<dbReference type="SUPFAM" id="SSF53822">
    <property type="entry name" value="Periplasmic binding protein-like I"/>
    <property type="match status" value="1"/>
</dbReference>
<dbReference type="InterPro" id="IPR000843">
    <property type="entry name" value="HTH_LacI"/>
</dbReference>
<dbReference type="SUPFAM" id="SSF47413">
    <property type="entry name" value="lambda repressor-like DNA-binding domains"/>
    <property type="match status" value="1"/>
</dbReference>
<dbReference type="Gene3D" id="3.40.50.2300">
    <property type="match status" value="2"/>
</dbReference>
<dbReference type="InterPro" id="IPR010982">
    <property type="entry name" value="Lambda_DNA-bd_dom_sf"/>
</dbReference>
<gene>
    <name evidence="1" type="ORF">CCAX7_29820</name>
</gene>
<dbReference type="SMART" id="SM00354">
    <property type="entry name" value="HTH_LACI"/>
    <property type="match status" value="1"/>
</dbReference>
<protein>
    <submittedName>
        <fullName evidence="1">LacI family transcriptional regulator</fullName>
    </submittedName>
</protein>
<dbReference type="CDD" id="cd06267">
    <property type="entry name" value="PBP1_LacI_sugar_binding-like"/>
    <property type="match status" value="1"/>
</dbReference>
<dbReference type="PANTHER" id="PTHR30146">
    <property type="entry name" value="LACI-RELATED TRANSCRIPTIONAL REPRESSOR"/>
    <property type="match status" value="1"/>
</dbReference>
<name>A0A402CSW9_9BACT</name>
<dbReference type="PROSITE" id="PS50932">
    <property type="entry name" value="HTH_LACI_2"/>
    <property type="match status" value="1"/>
</dbReference>
<dbReference type="KEGG" id="ccot:CCAX7_29820"/>